<evidence type="ECO:0000313" key="3">
    <source>
        <dbReference type="Proteomes" id="UP001151760"/>
    </source>
</evidence>
<feature type="compositionally biased region" description="Basic and acidic residues" evidence="1">
    <location>
        <begin position="121"/>
        <end position="131"/>
    </location>
</feature>
<gene>
    <name evidence="2" type="ORF">Tco_0824163</name>
</gene>
<feature type="compositionally biased region" description="Basic residues" evidence="1">
    <location>
        <begin position="102"/>
        <end position="111"/>
    </location>
</feature>
<keyword evidence="3" id="KW-1185">Reference proteome</keyword>
<protein>
    <submittedName>
        <fullName evidence="2">Uncharacterized protein</fullName>
    </submittedName>
</protein>
<feature type="region of interest" description="Disordered" evidence="1">
    <location>
        <begin position="1"/>
        <end position="27"/>
    </location>
</feature>
<dbReference type="EMBL" id="BQNB010012389">
    <property type="protein sequence ID" value="GJT02994.1"/>
    <property type="molecule type" value="Genomic_DNA"/>
</dbReference>
<proteinExistence type="predicted"/>
<reference evidence="2" key="2">
    <citation type="submission" date="2022-01" db="EMBL/GenBank/DDBJ databases">
        <authorList>
            <person name="Yamashiro T."/>
            <person name="Shiraishi A."/>
            <person name="Satake H."/>
            <person name="Nakayama K."/>
        </authorList>
    </citation>
    <scope>NUCLEOTIDE SEQUENCE</scope>
</reference>
<reference evidence="2" key="1">
    <citation type="journal article" date="2022" name="Int. J. Mol. Sci.">
        <title>Draft Genome of Tanacetum Coccineum: Genomic Comparison of Closely Related Tanacetum-Family Plants.</title>
        <authorList>
            <person name="Yamashiro T."/>
            <person name="Shiraishi A."/>
            <person name="Nakayama K."/>
            <person name="Satake H."/>
        </authorList>
    </citation>
    <scope>NUCLEOTIDE SEQUENCE</scope>
</reference>
<evidence type="ECO:0000256" key="1">
    <source>
        <dbReference type="SAM" id="MobiDB-lite"/>
    </source>
</evidence>
<evidence type="ECO:0000313" key="2">
    <source>
        <dbReference type="EMBL" id="GJT02994.1"/>
    </source>
</evidence>
<feature type="compositionally biased region" description="Basic and acidic residues" evidence="1">
    <location>
        <begin position="80"/>
        <end position="101"/>
    </location>
</feature>
<feature type="region of interest" description="Disordered" evidence="1">
    <location>
        <begin position="51"/>
        <end position="131"/>
    </location>
</feature>
<name>A0ABQ5AQ02_9ASTR</name>
<dbReference type="Proteomes" id="UP001151760">
    <property type="component" value="Unassembled WGS sequence"/>
</dbReference>
<organism evidence="2 3">
    <name type="scientific">Tanacetum coccineum</name>
    <dbReference type="NCBI Taxonomy" id="301880"/>
    <lineage>
        <taxon>Eukaryota</taxon>
        <taxon>Viridiplantae</taxon>
        <taxon>Streptophyta</taxon>
        <taxon>Embryophyta</taxon>
        <taxon>Tracheophyta</taxon>
        <taxon>Spermatophyta</taxon>
        <taxon>Magnoliopsida</taxon>
        <taxon>eudicotyledons</taxon>
        <taxon>Gunneridae</taxon>
        <taxon>Pentapetalae</taxon>
        <taxon>asterids</taxon>
        <taxon>campanulids</taxon>
        <taxon>Asterales</taxon>
        <taxon>Asteraceae</taxon>
        <taxon>Asteroideae</taxon>
        <taxon>Anthemideae</taxon>
        <taxon>Anthemidinae</taxon>
        <taxon>Tanacetum</taxon>
    </lineage>
</organism>
<accession>A0ABQ5AQ02</accession>
<sequence length="152" mass="17520">MGEQRGGRVVSSAGESGGVLQSEGPERMCCREKRCRYEEKDCMVQKEGSYLGVESRVRNKESGSEIGEKGGVGRKKRRESVREEGERVRMEWQKRNKEKKEGNKRRGRKGEKRSGGGWLVEEEKKEDKWEKGKIGVEEREREVEIEVRESGK</sequence>
<comment type="caution">
    <text evidence="2">The sequence shown here is derived from an EMBL/GenBank/DDBJ whole genome shotgun (WGS) entry which is preliminary data.</text>
</comment>
<feature type="compositionally biased region" description="Basic and acidic residues" evidence="1">
    <location>
        <begin position="55"/>
        <end position="68"/>
    </location>
</feature>